<dbReference type="GO" id="GO:0043565">
    <property type="term" value="F:sequence-specific DNA binding"/>
    <property type="evidence" value="ECO:0007669"/>
    <property type="project" value="TreeGrafter"/>
</dbReference>
<feature type="domain" description="C2H2-type" evidence="6">
    <location>
        <begin position="195"/>
        <end position="223"/>
    </location>
</feature>
<dbReference type="FunFam" id="3.30.160.60:FF:000446">
    <property type="entry name" value="Zinc finger protein"/>
    <property type="match status" value="1"/>
</dbReference>
<dbReference type="GO" id="GO:0000981">
    <property type="term" value="F:DNA-binding transcription factor activity, RNA polymerase II-specific"/>
    <property type="evidence" value="ECO:0007669"/>
    <property type="project" value="TreeGrafter"/>
</dbReference>
<dbReference type="Proteomes" id="UP000198287">
    <property type="component" value="Unassembled WGS sequence"/>
</dbReference>
<keyword evidence="3 5" id="KW-0863">Zinc-finger</keyword>
<dbReference type="InterPro" id="IPR036236">
    <property type="entry name" value="Znf_C2H2_sf"/>
</dbReference>
<keyword evidence="4" id="KW-0862">Zinc</keyword>
<sequence>MLPCPHCESTYLFKASLEMHITQVHDPDSVKCGLCRLRLSSLKKLEDHIRAEHTNEKLYPCKICGLETTSENLLRSHVIQHHKETLPHFNNFQKHKMVVPNTNPKKYSCPNCSTKLASAGILKRHVATVHSDDKPFPCDTCNYRSKTEETLKMHKYLVHTNVRQFVCDKCDKRFKTRQALKLHTRSRHTERERNFRCDKCDTSFQELSHLKVHHIRVHDKKVSSHPCELCGKTFKSIYYKNDHLRNHLGELEKFPCPHPGCQHQAKTLQNFSTHAQSHLAPSVRDKFPCPHCDKVFLVRVSLKSHLEMHKNGSRFKCDFPACGATLLTRAVLKSHARTHTNERPHACPHCSMNFLQAGNMRRHIRTKHMDDSVSRIFKCPLCPAKFKTGEDRNRHEKTHLDESKRKTLACPHCPETFVHVATFKSHVQRFHTLPQDRERFPCEFSNCNAIFATKQGMRVHFRRRHTTRERKFKCYFCPKDFVSWQYLTGHVRVHTNEKPYSCAQCAETFKGTGLKHQHLRLHHTTRKRLQCPHCENTYLLRTNLETHITQSHDPDLVRCGLCKLSLPSRKKLENHIRAEHTKENPYPCKICRVETASYKLLKRHVIQNHKNTLPHFKCGQCPQTSISRVDIKIMRKRITLIGLDIPVPRAQQHMRPYVP</sequence>
<dbReference type="PROSITE" id="PS00028">
    <property type="entry name" value="ZINC_FINGER_C2H2_1"/>
    <property type="match status" value="16"/>
</dbReference>
<dbReference type="OMA" id="THITQSH"/>
<dbReference type="PROSITE" id="PS50157">
    <property type="entry name" value="ZINC_FINGER_C2H2_2"/>
    <property type="match status" value="15"/>
</dbReference>
<comment type="caution">
    <text evidence="7">The sequence shown here is derived from an EMBL/GenBank/DDBJ whole genome shotgun (WGS) entry which is preliminary data.</text>
</comment>
<evidence type="ECO:0000256" key="2">
    <source>
        <dbReference type="ARBA" id="ARBA00022737"/>
    </source>
</evidence>
<evidence type="ECO:0000313" key="8">
    <source>
        <dbReference type="Proteomes" id="UP000198287"/>
    </source>
</evidence>
<dbReference type="SMART" id="SM00355">
    <property type="entry name" value="ZnF_C2H2"/>
    <property type="match status" value="20"/>
</dbReference>
<evidence type="ECO:0000313" key="7">
    <source>
        <dbReference type="EMBL" id="OXA38231.1"/>
    </source>
</evidence>
<evidence type="ECO:0000256" key="4">
    <source>
        <dbReference type="ARBA" id="ARBA00022833"/>
    </source>
</evidence>
<evidence type="ECO:0000256" key="5">
    <source>
        <dbReference type="PROSITE-ProRule" id="PRU00042"/>
    </source>
</evidence>
<feature type="domain" description="C2H2-type" evidence="6">
    <location>
        <begin position="136"/>
        <end position="164"/>
    </location>
</feature>
<organism evidence="7 8">
    <name type="scientific">Folsomia candida</name>
    <name type="common">Springtail</name>
    <dbReference type="NCBI Taxonomy" id="158441"/>
    <lineage>
        <taxon>Eukaryota</taxon>
        <taxon>Metazoa</taxon>
        <taxon>Ecdysozoa</taxon>
        <taxon>Arthropoda</taxon>
        <taxon>Hexapoda</taxon>
        <taxon>Collembola</taxon>
        <taxon>Entomobryomorpha</taxon>
        <taxon>Isotomoidea</taxon>
        <taxon>Isotomidae</taxon>
        <taxon>Proisotominae</taxon>
        <taxon>Folsomia</taxon>
    </lineage>
</organism>
<feature type="domain" description="C2H2-type" evidence="6">
    <location>
        <begin position="287"/>
        <end position="314"/>
    </location>
</feature>
<dbReference type="AlphaFoldDB" id="A0A226D0P9"/>
<keyword evidence="1" id="KW-0479">Metal-binding</keyword>
<feature type="domain" description="C2H2-type" evidence="6">
    <location>
        <begin position="557"/>
        <end position="585"/>
    </location>
</feature>
<feature type="domain" description="C2H2-type" evidence="6">
    <location>
        <begin position="345"/>
        <end position="373"/>
    </location>
</feature>
<dbReference type="Gene3D" id="3.30.160.60">
    <property type="entry name" value="Classic Zinc Finger"/>
    <property type="match status" value="13"/>
</dbReference>
<feature type="domain" description="C2H2-type" evidence="6">
    <location>
        <begin position="30"/>
        <end position="58"/>
    </location>
</feature>
<feature type="domain" description="C2H2-type" evidence="6">
    <location>
        <begin position="500"/>
        <end position="528"/>
    </location>
</feature>
<feature type="domain" description="C2H2-type" evidence="6">
    <location>
        <begin position="225"/>
        <end position="252"/>
    </location>
</feature>
<dbReference type="InterPro" id="IPR013087">
    <property type="entry name" value="Znf_C2H2_type"/>
</dbReference>
<dbReference type="GO" id="GO:0005634">
    <property type="term" value="C:nucleus"/>
    <property type="evidence" value="ECO:0007669"/>
    <property type="project" value="TreeGrafter"/>
</dbReference>
<dbReference type="EMBL" id="LNIX01000047">
    <property type="protein sequence ID" value="OXA38231.1"/>
    <property type="molecule type" value="Genomic_DNA"/>
</dbReference>
<dbReference type="Pfam" id="PF00096">
    <property type="entry name" value="zf-C2H2"/>
    <property type="match status" value="3"/>
</dbReference>
<feature type="domain" description="C2H2-type" evidence="6">
    <location>
        <begin position="408"/>
        <end position="436"/>
    </location>
</feature>
<feature type="domain" description="C2H2-type" evidence="6">
    <location>
        <begin position="472"/>
        <end position="499"/>
    </location>
</feature>
<reference evidence="7 8" key="1">
    <citation type="submission" date="2015-12" db="EMBL/GenBank/DDBJ databases">
        <title>The genome of Folsomia candida.</title>
        <authorList>
            <person name="Faddeeva A."/>
            <person name="Derks M.F."/>
            <person name="Anvar Y."/>
            <person name="Smit S."/>
            <person name="Van Straalen N."/>
            <person name="Roelofs D."/>
        </authorList>
    </citation>
    <scope>NUCLEOTIDE SEQUENCE [LARGE SCALE GENOMIC DNA]</scope>
    <source>
        <strain evidence="7 8">VU population</strain>
        <tissue evidence="7">Whole body</tissue>
    </source>
</reference>
<dbReference type="PANTHER" id="PTHR24408">
    <property type="entry name" value="ZINC FINGER PROTEIN"/>
    <property type="match status" value="1"/>
</dbReference>
<feature type="domain" description="C2H2-type" evidence="6">
    <location>
        <begin position="315"/>
        <end position="344"/>
    </location>
</feature>
<dbReference type="GO" id="GO:0008270">
    <property type="term" value="F:zinc ion binding"/>
    <property type="evidence" value="ECO:0007669"/>
    <property type="project" value="UniProtKB-KW"/>
</dbReference>
<protein>
    <submittedName>
        <fullName evidence="7">Zinc finger protein 26</fullName>
    </submittedName>
</protein>
<evidence type="ECO:0000256" key="1">
    <source>
        <dbReference type="ARBA" id="ARBA00022723"/>
    </source>
</evidence>
<feature type="domain" description="C2H2-type" evidence="6">
    <location>
        <begin position="165"/>
        <end position="193"/>
    </location>
</feature>
<accession>A0A226D0P9</accession>
<keyword evidence="8" id="KW-1185">Reference proteome</keyword>
<gene>
    <name evidence="7" type="ORF">Fcan01_26979</name>
</gene>
<name>A0A226D0P9_FOLCA</name>
<evidence type="ECO:0000259" key="6">
    <source>
        <dbReference type="PROSITE" id="PS50157"/>
    </source>
</evidence>
<proteinExistence type="predicted"/>
<dbReference type="OrthoDB" id="9411774at2759"/>
<evidence type="ECO:0000256" key="3">
    <source>
        <dbReference type="ARBA" id="ARBA00022771"/>
    </source>
</evidence>
<feature type="domain" description="C2H2-type" evidence="6">
    <location>
        <begin position="107"/>
        <end position="135"/>
    </location>
</feature>
<feature type="domain" description="C2H2-type" evidence="6">
    <location>
        <begin position="377"/>
        <end position="404"/>
    </location>
</feature>
<dbReference type="PANTHER" id="PTHR24408:SF64">
    <property type="entry name" value="LINKING IMMUNITY AND METABOLISM-RELATED"/>
    <property type="match status" value="1"/>
</dbReference>
<keyword evidence="2" id="KW-0677">Repeat</keyword>
<dbReference type="SUPFAM" id="SSF57667">
    <property type="entry name" value="beta-beta-alpha zinc fingers"/>
    <property type="match status" value="9"/>
</dbReference>
<feature type="domain" description="C2H2-type" evidence="6">
    <location>
        <begin position="440"/>
        <end position="470"/>
    </location>
</feature>